<dbReference type="EMBL" id="CP036274">
    <property type="protein sequence ID" value="QDU25070.1"/>
    <property type="molecule type" value="Genomic_DNA"/>
</dbReference>
<dbReference type="Proteomes" id="UP000315017">
    <property type="component" value="Chromosome"/>
</dbReference>
<dbReference type="AlphaFoldDB" id="A0A517Y4G9"/>
<reference evidence="1 2" key="1">
    <citation type="submission" date="2019-02" db="EMBL/GenBank/DDBJ databases">
        <title>Deep-cultivation of Planctomycetes and their phenomic and genomic characterization uncovers novel biology.</title>
        <authorList>
            <person name="Wiegand S."/>
            <person name="Jogler M."/>
            <person name="Boedeker C."/>
            <person name="Pinto D."/>
            <person name="Vollmers J."/>
            <person name="Rivas-Marin E."/>
            <person name="Kohn T."/>
            <person name="Peeters S.H."/>
            <person name="Heuer A."/>
            <person name="Rast P."/>
            <person name="Oberbeckmann S."/>
            <person name="Bunk B."/>
            <person name="Jeske O."/>
            <person name="Meyerdierks A."/>
            <person name="Storesund J.E."/>
            <person name="Kallscheuer N."/>
            <person name="Luecker S."/>
            <person name="Lage O.M."/>
            <person name="Pohl T."/>
            <person name="Merkel B.J."/>
            <person name="Hornburger P."/>
            <person name="Mueller R.-W."/>
            <person name="Bruemmer F."/>
            <person name="Labrenz M."/>
            <person name="Spormann A.M."/>
            <person name="Op den Camp H."/>
            <person name="Overmann J."/>
            <person name="Amann R."/>
            <person name="Jetten M.S.M."/>
            <person name="Mascher T."/>
            <person name="Medema M.H."/>
            <person name="Devos D.P."/>
            <person name="Kaster A.-K."/>
            <person name="Ovreas L."/>
            <person name="Rohde M."/>
            <person name="Galperin M.Y."/>
            <person name="Jogler C."/>
        </authorList>
    </citation>
    <scope>NUCLEOTIDE SEQUENCE [LARGE SCALE GENOMIC DNA]</scope>
    <source>
        <strain evidence="1 2">ETA_A8</strain>
    </source>
</reference>
<sequence>MKKKSSHRRAAKPPVATNASNELAQRVIHALTKRLSCEPSPSVSRQNRQATGDRDLVRAALAVLLKIPKSQVTNALLNKHIRQIQADARKDAELVGAYLDQLILQLERLGCTSQVAIEQYLDAEDQVLSKLYAELGRPHPSPTKLLQLSVQYALDARKIVDAPAQQIDVRPGKTGYEVAVIPRGQVRIRSLPYPGQVVGNPFATQLLALVQQKPPAYSEILELIETLLRRVPTHSSGAEQPKTPAPLIEVDLEESIVIVAGRPYPVDYEGVRLVNLLISEPNVWFGPRDYAQDEVLKLIDRVDRVYKKLPAPIKSLIEAKTGAGYRLSKARLAELRQKTSVVTPSKAADNYR</sequence>
<gene>
    <name evidence="1" type="ORF">ETAA8_01310</name>
</gene>
<proteinExistence type="predicted"/>
<name>A0A517Y4G9_9BACT</name>
<keyword evidence="2" id="KW-1185">Reference proteome</keyword>
<dbReference type="KEGG" id="aagg:ETAA8_01310"/>
<evidence type="ECO:0000313" key="2">
    <source>
        <dbReference type="Proteomes" id="UP000315017"/>
    </source>
</evidence>
<dbReference type="RefSeq" id="WP_145083374.1">
    <property type="nucleotide sequence ID" value="NZ_CP036274.1"/>
</dbReference>
<protein>
    <submittedName>
        <fullName evidence="1">Uncharacterized protein</fullName>
    </submittedName>
</protein>
<evidence type="ECO:0000313" key="1">
    <source>
        <dbReference type="EMBL" id="QDU25070.1"/>
    </source>
</evidence>
<accession>A0A517Y4G9</accession>
<organism evidence="1 2">
    <name type="scientific">Anatilimnocola aggregata</name>
    <dbReference type="NCBI Taxonomy" id="2528021"/>
    <lineage>
        <taxon>Bacteria</taxon>
        <taxon>Pseudomonadati</taxon>
        <taxon>Planctomycetota</taxon>
        <taxon>Planctomycetia</taxon>
        <taxon>Pirellulales</taxon>
        <taxon>Pirellulaceae</taxon>
        <taxon>Anatilimnocola</taxon>
    </lineage>
</organism>